<proteinExistence type="predicted"/>
<organism evidence="1 2">
    <name type="scientific">Patagioenas fasciata monilis</name>
    <dbReference type="NCBI Taxonomy" id="372326"/>
    <lineage>
        <taxon>Eukaryota</taxon>
        <taxon>Metazoa</taxon>
        <taxon>Chordata</taxon>
        <taxon>Craniata</taxon>
        <taxon>Vertebrata</taxon>
        <taxon>Euteleostomi</taxon>
        <taxon>Archelosauria</taxon>
        <taxon>Archosauria</taxon>
        <taxon>Dinosauria</taxon>
        <taxon>Saurischia</taxon>
        <taxon>Theropoda</taxon>
        <taxon>Coelurosauria</taxon>
        <taxon>Aves</taxon>
        <taxon>Neognathae</taxon>
        <taxon>Neoaves</taxon>
        <taxon>Columbimorphae</taxon>
        <taxon>Columbiformes</taxon>
        <taxon>Columbidae</taxon>
        <taxon>Patagioenas</taxon>
    </lineage>
</organism>
<gene>
    <name evidence="1" type="ORF">AV530_010904</name>
</gene>
<dbReference type="AlphaFoldDB" id="A0A1V4K868"/>
<sequence length="68" mass="7692">MKLAKTTQLLEDLLLGKPSFFIHHGSTIGASEVWNLRRKKVLQQSYVNGEENLSTITLKSAVDHDRVK</sequence>
<evidence type="ECO:0000313" key="1">
    <source>
        <dbReference type="EMBL" id="OPJ80636.1"/>
    </source>
</evidence>
<evidence type="ECO:0000313" key="2">
    <source>
        <dbReference type="Proteomes" id="UP000190648"/>
    </source>
</evidence>
<dbReference type="Proteomes" id="UP000190648">
    <property type="component" value="Unassembled WGS sequence"/>
</dbReference>
<comment type="caution">
    <text evidence="1">The sequence shown here is derived from an EMBL/GenBank/DDBJ whole genome shotgun (WGS) entry which is preliminary data.</text>
</comment>
<protein>
    <submittedName>
        <fullName evidence="1">Uncharacterized protein</fullName>
    </submittedName>
</protein>
<name>A0A1V4K868_PATFA</name>
<accession>A0A1V4K868</accession>
<reference evidence="1 2" key="1">
    <citation type="submission" date="2016-02" db="EMBL/GenBank/DDBJ databases">
        <title>Band-tailed pigeon sequencing and assembly.</title>
        <authorList>
            <person name="Soares A.E."/>
            <person name="Novak B.J."/>
            <person name="Rice E.S."/>
            <person name="O'Connell B."/>
            <person name="Chang D."/>
            <person name="Weber S."/>
            <person name="Shapiro B."/>
        </authorList>
    </citation>
    <scope>NUCLEOTIDE SEQUENCE [LARGE SCALE GENOMIC DNA]</scope>
    <source>
        <strain evidence="1">BTP2013</strain>
        <tissue evidence="1">Blood</tissue>
    </source>
</reference>
<keyword evidence="2" id="KW-1185">Reference proteome</keyword>
<dbReference type="EMBL" id="LSYS01004200">
    <property type="protein sequence ID" value="OPJ80636.1"/>
    <property type="molecule type" value="Genomic_DNA"/>
</dbReference>